<dbReference type="KEGG" id="char:105888593"/>
<dbReference type="CDD" id="cd00086">
    <property type="entry name" value="homeodomain"/>
    <property type="match status" value="1"/>
</dbReference>
<organism evidence="10 11">
    <name type="scientific">Clupea harengus</name>
    <name type="common">Atlantic herring</name>
    <dbReference type="NCBI Taxonomy" id="7950"/>
    <lineage>
        <taxon>Eukaryota</taxon>
        <taxon>Metazoa</taxon>
        <taxon>Chordata</taxon>
        <taxon>Craniata</taxon>
        <taxon>Vertebrata</taxon>
        <taxon>Euteleostomi</taxon>
        <taxon>Actinopterygii</taxon>
        <taxon>Neopterygii</taxon>
        <taxon>Teleostei</taxon>
        <taxon>Clupei</taxon>
        <taxon>Clupeiformes</taxon>
        <taxon>Clupeoidei</taxon>
        <taxon>Clupeidae</taxon>
        <taxon>Clupea</taxon>
    </lineage>
</organism>
<gene>
    <name evidence="11" type="primary">cdx1a</name>
</gene>
<evidence type="ECO:0000259" key="9">
    <source>
        <dbReference type="PROSITE" id="PS50071"/>
    </source>
</evidence>
<dbReference type="PRINTS" id="PR00024">
    <property type="entry name" value="HOMEOBOX"/>
</dbReference>
<dbReference type="PRINTS" id="PR00031">
    <property type="entry name" value="HTHREPRESSR"/>
</dbReference>
<feature type="domain" description="Homeobox" evidence="9">
    <location>
        <begin position="148"/>
        <end position="208"/>
    </location>
</feature>
<evidence type="ECO:0000256" key="3">
    <source>
        <dbReference type="ARBA" id="ARBA00023125"/>
    </source>
</evidence>
<protein>
    <submittedName>
        <fullName evidence="11">Homeobox protein CDX-1</fullName>
    </submittedName>
</protein>
<dbReference type="AlphaFoldDB" id="A0A6P3VE51"/>
<dbReference type="PROSITE" id="PS00027">
    <property type="entry name" value="HOMEOBOX_1"/>
    <property type="match status" value="1"/>
</dbReference>
<proteinExistence type="inferred from homology"/>
<feature type="compositionally biased region" description="Low complexity" evidence="8">
    <location>
        <begin position="231"/>
        <end position="242"/>
    </location>
</feature>
<dbReference type="InterPro" id="IPR000047">
    <property type="entry name" value="HTH_motif"/>
</dbReference>
<dbReference type="SMART" id="SM00389">
    <property type="entry name" value="HOX"/>
    <property type="match status" value="1"/>
</dbReference>
<evidence type="ECO:0000256" key="4">
    <source>
        <dbReference type="ARBA" id="ARBA00023155"/>
    </source>
</evidence>
<dbReference type="SUPFAM" id="SSF46689">
    <property type="entry name" value="Homeodomain-like"/>
    <property type="match status" value="1"/>
</dbReference>
<keyword evidence="3 6" id="KW-0238">DNA-binding</keyword>
<dbReference type="GO" id="GO:0030154">
    <property type="term" value="P:cell differentiation"/>
    <property type="evidence" value="ECO:0007669"/>
    <property type="project" value="TreeGrafter"/>
</dbReference>
<dbReference type="PANTHER" id="PTHR24332">
    <property type="entry name" value="HOMEOBOX PROTEIN CDX"/>
    <property type="match status" value="1"/>
</dbReference>
<evidence type="ECO:0000256" key="7">
    <source>
        <dbReference type="RuleBase" id="RU000682"/>
    </source>
</evidence>
<dbReference type="FunFam" id="1.10.10.60:FF:000089">
    <property type="entry name" value="Caudal type homeobox 4"/>
    <property type="match status" value="1"/>
</dbReference>
<dbReference type="InterPro" id="IPR047152">
    <property type="entry name" value="Caudal_homeobox"/>
</dbReference>
<dbReference type="PANTHER" id="PTHR24332:SF16">
    <property type="entry name" value="HOMEOBOX PROTEIN CDX-1"/>
    <property type="match status" value="1"/>
</dbReference>
<dbReference type="InterPro" id="IPR001356">
    <property type="entry name" value="HD"/>
</dbReference>
<evidence type="ECO:0000256" key="1">
    <source>
        <dbReference type="ARBA" id="ARBA00004123"/>
    </source>
</evidence>
<evidence type="ECO:0000256" key="8">
    <source>
        <dbReference type="SAM" id="MobiDB-lite"/>
    </source>
</evidence>
<evidence type="ECO:0000313" key="11">
    <source>
        <dbReference type="RefSeq" id="XP_012669786.1"/>
    </source>
</evidence>
<reference evidence="11" key="1">
    <citation type="submission" date="2025-08" db="UniProtKB">
        <authorList>
            <consortium name="RefSeq"/>
        </authorList>
    </citation>
    <scope>IDENTIFICATION</scope>
</reference>
<keyword evidence="10" id="KW-1185">Reference proteome</keyword>
<evidence type="ECO:0000256" key="5">
    <source>
        <dbReference type="ARBA" id="ARBA00023242"/>
    </source>
</evidence>
<dbReference type="PROSITE" id="PS50071">
    <property type="entry name" value="HOMEOBOX_2"/>
    <property type="match status" value="1"/>
</dbReference>
<dbReference type="GeneID" id="105888593"/>
<dbReference type="CTD" id="405762"/>
<evidence type="ECO:0000256" key="2">
    <source>
        <dbReference type="ARBA" id="ARBA00010341"/>
    </source>
</evidence>
<keyword evidence="4 6" id="KW-0371">Homeobox</keyword>
<dbReference type="InterPro" id="IPR020479">
    <property type="entry name" value="HD_metazoa"/>
</dbReference>
<dbReference type="OrthoDB" id="6159439at2759"/>
<dbReference type="InterPro" id="IPR017970">
    <property type="entry name" value="Homeobox_CS"/>
</dbReference>
<keyword evidence="5 6" id="KW-0539">Nucleus</keyword>
<dbReference type="Pfam" id="PF00046">
    <property type="entry name" value="Homeodomain"/>
    <property type="match status" value="1"/>
</dbReference>
<dbReference type="GO" id="GO:0009887">
    <property type="term" value="P:animal organ morphogenesis"/>
    <property type="evidence" value="ECO:0007669"/>
    <property type="project" value="TreeGrafter"/>
</dbReference>
<dbReference type="Proteomes" id="UP000515152">
    <property type="component" value="Chromosome 6"/>
</dbReference>
<comment type="subcellular location">
    <subcellularLocation>
        <location evidence="1 6 7">Nucleus</location>
    </subcellularLocation>
</comment>
<dbReference type="GO" id="GO:0000977">
    <property type="term" value="F:RNA polymerase II transcription regulatory region sequence-specific DNA binding"/>
    <property type="evidence" value="ECO:0007669"/>
    <property type="project" value="TreeGrafter"/>
</dbReference>
<accession>A0A6P3VE51</accession>
<evidence type="ECO:0000313" key="10">
    <source>
        <dbReference type="Proteomes" id="UP000515152"/>
    </source>
</evidence>
<dbReference type="GO" id="GO:0009948">
    <property type="term" value="P:anterior/posterior axis specification"/>
    <property type="evidence" value="ECO:0007669"/>
    <property type="project" value="TreeGrafter"/>
</dbReference>
<evidence type="ECO:0000256" key="6">
    <source>
        <dbReference type="PROSITE-ProRule" id="PRU00108"/>
    </source>
</evidence>
<dbReference type="GO" id="GO:0005634">
    <property type="term" value="C:nucleus"/>
    <property type="evidence" value="ECO:0007669"/>
    <property type="project" value="UniProtKB-SubCell"/>
</dbReference>
<name>A0A6P3VE51_CLUHA</name>
<dbReference type="InterPro" id="IPR006820">
    <property type="entry name" value="Caudal_activation_dom"/>
</dbReference>
<feature type="DNA-binding region" description="Homeobox" evidence="6">
    <location>
        <begin position="150"/>
        <end position="209"/>
    </location>
</feature>
<dbReference type="RefSeq" id="XP_012669786.1">
    <property type="nucleotide sequence ID" value="XM_012814332.3"/>
</dbReference>
<comment type="similarity">
    <text evidence="2">Belongs to the Caudal homeobox family.</text>
</comment>
<feature type="region of interest" description="Disordered" evidence="8">
    <location>
        <begin position="205"/>
        <end position="242"/>
    </location>
</feature>
<sequence>MYVSYLLEKDPGMNGTASRHPNLNFNHQNFLPAPPQYTDYSAYHHFPTLPGGDPNHGNLSTGGWNPIYNPPREDWSAYDHGASHLSTNAGSVSLNPRDGTPILLPEQSLVQSVTASPPGQLSPDPQRADSYQWMRRNPALGNTAGKTRTKDKYRVVYNDHQRVELEKEFHYSRYITIRRKAELALTLGLSERQVKIWFQNRRAKERKMTKRKMQQPQQAPSPDLGDHGNNFSTATSSSGTSGFLTDTITMRIKEEF</sequence>
<dbReference type="GO" id="GO:0000981">
    <property type="term" value="F:DNA-binding transcription factor activity, RNA polymerase II-specific"/>
    <property type="evidence" value="ECO:0007669"/>
    <property type="project" value="InterPro"/>
</dbReference>
<dbReference type="Pfam" id="PF04731">
    <property type="entry name" value="Caudal_act"/>
    <property type="match status" value="1"/>
</dbReference>
<dbReference type="InterPro" id="IPR009057">
    <property type="entry name" value="Homeodomain-like_sf"/>
</dbReference>
<dbReference type="Gene3D" id="1.10.10.60">
    <property type="entry name" value="Homeodomain-like"/>
    <property type="match status" value="1"/>
</dbReference>